<evidence type="ECO:0000313" key="2">
    <source>
        <dbReference type="EMBL" id="OAS87131.1"/>
    </source>
</evidence>
<protein>
    <recommendedName>
        <fullName evidence="4">DUF2164 domain-containing protein</fullName>
    </recommendedName>
</protein>
<organism evidence="2 3">
    <name type="scientific">Metabacillus litoralis</name>
    <dbReference type="NCBI Taxonomy" id="152268"/>
    <lineage>
        <taxon>Bacteria</taxon>
        <taxon>Bacillati</taxon>
        <taxon>Bacillota</taxon>
        <taxon>Bacilli</taxon>
        <taxon>Bacillales</taxon>
        <taxon>Bacillaceae</taxon>
        <taxon>Metabacillus</taxon>
    </lineage>
</organism>
<gene>
    <name evidence="2" type="ORF">A6K24_20755</name>
</gene>
<evidence type="ECO:0008006" key="4">
    <source>
        <dbReference type="Google" id="ProtNLM"/>
    </source>
</evidence>
<proteinExistence type="predicted"/>
<evidence type="ECO:0000313" key="3">
    <source>
        <dbReference type="Proteomes" id="UP000078534"/>
    </source>
</evidence>
<dbReference type="STRING" id="152268.A6K24_20755"/>
<evidence type="ECO:0000256" key="1">
    <source>
        <dbReference type="SAM" id="Coils"/>
    </source>
</evidence>
<name>A0A179T0A6_9BACI</name>
<keyword evidence="1" id="KW-0175">Coiled coil</keyword>
<dbReference type="InterPro" id="IPR018680">
    <property type="entry name" value="DUF2164"/>
</dbReference>
<reference evidence="3" key="1">
    <citation type="submission" date="2016-04" db="EMBL/GenBank/DDBJ databases">
        <authorList>
            <person name="Lyu Z."/>
            <person name="Lyu W."/>
        </authorList>
    </citation>
    <scope>NUCLEOTIDE SEQUENCE [LARGE SCALE GENOMIC DNA]</scope>
    <source>
        <strain evidence="3">C44</strain>
    </source>
</reference>
<sequence>MYIKLPKETKDGIKEEIISFFYEERDEEIGEIAAEAFLDFCLEKLGPYFYNEGVQDAIKIINERNMNAEEDLHSLKRNVSR</sequence>
<feature type="coiled-coil region" evidence="1">
    <location>
        <begin position="51"/>
        <end position="78"/>
    </location>
</feature>
<dbReference type="OrthoDB" id="573733at2"/>
<dbReference type="Pfam" id="PF09932">
    <property type="entry name" value="DUF2164"/>
    <property type="match status" value="1"/>
</dbReference>
<comment type="caution">
    <text evidence="2">The sequence shown here is derived from an EMBL/GenBank/DDBJ whole genome shotgun (WGS) entry which is preliminary data.</text>
</comment>
<dbReference type="Proteomes" id="UP000078534">
    <property type="component" value="Unassembled WGS sequence"/>
</dbReference>
<keyword evidence="3" id="KW-1185">Reference proteome</keyword>
<accession>A0A179T0A6</accession>
<dbReference type="AlphaFoldDB" id="A0A179T0A6"/>
<dbReference type="EMBL" id="LWSG01000010">
    <property type="protein sequence ID" value="OAS87131.1"/>
    <property type="molecule type" value="Genomic_DNA"/>
</dbReference>
<dbReference type="RefSeq" id="WP_066330330.1">
    <property type="nucleotide sequence ID" value="NZ_LWSG01000010.1"/>
</dbReference>